<dbReference type="PANTHER" id="PTHR43283">
    <property type="entry name" value="BETA-LACTAMASE-RELATED"/>
    <property type="match status" value="1"/>
</dbReference>
<proteinExistence type="predicted"/>
<dbReference type="SUPFAM" id="SSF56601">
    <property type="entry name" value="beta-lactamase/transpeptidase-like"/>
    <property type="match status" value="1"/>
</dbReference>
<keyword evidence="4" id="KW-1185">Reference proteome</keyword>
<dbReference type="PANTHER" id="PTHR43283:SF11">
    <property type="entry name" value="BETA-LACTAMASE-RELATED DOMAIN-CONTAINING PROTEIN"/>
    <property type="match status" value="1"/>
</dbReference>
<name>A0ABX8AYC6_9BACT</name>
<dbReference type="InterPro" id="IPR001466">
    <property type="entry name" value="Beta-lactam-related"/>
</dbReference>
<dbReference type="Gene3D" id="3.40.710.10">
    <property type="entry name" value="DD-peptidase/beta-lactamase superfamily"/>
    <property type="match status" value="1"/>
</dbReference>
<dbReference type="EMBL" id="CP072642">
    <property type="protein sequence ID" value="QUV93213.1"/>
    <property type="molecule type" value="Genomic_DNA"/>
</dbReference>
<dbReference type="InterPro" id="IPR012338">
    <property type="entry name" value="Beta-lactam/transpept-like"/>
</dbReference>
<dbReference type="Proteomes" id="UP000677668">
    <property type="component" value="Chromosome 1"/>
</dbReference>
<dbReference type="InterPro" id="IPR050789">
    <property type="entry name" value="Diverse_Enzym_Activities"/>
</dbReference>
<dbReference type="RefSeq" id="WP_211421611.1">
    <property type="nucleotide sequence ID" value="NZ_CP072642.1"/>
</dbReference>
<keyword evidence="1" id="KW-0378">Hydrolase</keyword>
<accession>A0ABX8AYC6</accession>
<sequence length="362" mass="39226">MGDVLREQLEAALDAGEIQSAVWLVACRETMVAHGAVGPAGFDTLYDLASLTKPLVTALLLALFIEQGRCTPDDHLGKWLPALHDSPYGRVTVAQTVTHTGGFPAWRPLYAMCATPDEVLPVMAQTPPMAKPGENVVYSDLGYIVLGRLLEHLAGQPLAILFGTHVAQPLGLTATRFCPPPEWRERTAPTEDGNAHERRMVEQLIAAENHPLVQARLRGYAGWRTQRLQGEVHDGNAYFLGGVAGHAGLFATAGEVWKLARVFLPGSPLLRPETCQWFSTNLTPGKAEARSFGWMLAGSPNATGVGLSPTAFGHLGFTGTSLWCDPQTERVYILLTNRTFPYQASLQDVRRAFHAAASRISG</sequence>
<protein>
    <submittedName>
        <fullName evidence="3">Beta-lactamase family protein</fullName>
    </submittedName>
</protein>
<evidence type="ECO:0000256" key="1">
    <source>
        <dbReference type="ARBA" id="ARBA00022801"/>
    </source>
</evidence>
<reference evidence="3 4" key="1">
    <citation type="submission" date="2021-03" db="EMBL/GenBank/DDBJ databases">
        <title>Genomic and phenotypic characterization of Chloracidobacterium isolates provides evidence for multiple species.</title>
        <authorList>
            <person name="Saini M.K."/>
            <person name="Costas A.M.G."/>
            <person name="Tank M."/>
            <person name="Bryant D.A."/>
        </authorList>
    </citation>
    <scope>NUCLEOTIDE SEQUENCE [LARGE SCALE GENOMIC DNA]</scope>
    <source>
        <strain evidence="3 4">N</strain>
    </source>
</reference>
<dbReference type="Pfam" id="PF00144">
    <property type="entry name" value="Beta-lactamase"/>
    <property type="match status" value="1"/>
</dbReference>
<evidence type="ECO:0000259" key="2">
    <source>
        <dbReference type="Pfam" id="PF00144"/>
    </source>
</evidence>
<evidence type="ECO:0000313" key="4">
    <source>
        <dbReference type="Proteomes" id="UP000677668"/>
    </source>
</evidence>
<gene>
    <name evidence="3" type="ORF">J8C05_07450</name>
</gene>
<organism evidence="3 4">
    <name type="scientific">Chloracidobacterium sp. N</name>
    <dbReference type="NCBI Taxonomy" id="2821540"/>
    <lineage>
        <taxon>Bacteria</taxon>
        <taxon>Pseudomonadati</taxon>
        <taxon>Acidobacteriota</taxon>
        <taxon>Terriglobia</taxon>
        <taxon>Terriglobales</taxon>
        <taxon>Acidobacteriaceae</taxon>
        <taxon>Chloracidobacterium</taxon>
        <taxon>Chloracidobacterium aggregatum</taxon>
    </lineage>
</organism>
<evidence type="ECO:0000313" key="3">
    <source>
        <dbReference type="EMBL" id="QUV93213.1"/>
    </source>
</evidence>
<feature type="domain" description="Beta-lactamase-related" evidence="2">
    <location>
        <begin position="9"/>
        <end position="355"/>
    </location>
</feature>